<organism evidence="1 2">
    <name type="scientific">Pelistega indica</name>
    <dbReference type="NCBI Taxonomy" id="1414851"/>
    <lineage>
        <taxon>Bacteria</taxon>
        <taxon>Pseudomonadati</taxon>
        <taxon>Pseudomonadota</taxon>
        <taxon>Betaproteobacteria</taxon>
        <taxon>Burkholderiales</taxon>
        <taxon>Alcaligenaceae</taxon>
        <taxon>Pelistega</taxon>
    </lineage>
</organism>
<evidence type="ECO:0008006" key="3">
    <source>
        <dbReference type="Google" id="ProtNLM"/>
    </source>
</evidence>
<reference evidence="1 2" key="1">
    <citation type="submission" date="2013-11" db="EMBL/GenBank/DDBJ databases">
        <title>Genomic analysis of Pelistega sp. HM-7.</title>
        <authorList>
            <person name="Kumbhare S.V."/>
            <person name="Shetty S.A."/>
            <person name="Sharma O."/>
            <person name="Dhotre D.P."/>
        </authorList>
    </citation>
    <scope>NUCLEOTIDE SEQUENCE [LARGE SCALE GENOMIC DNA]</scope>
    <source>
        <strain evidence="1 2">HM-7</strain>
    </source>
</reference>
<gene>
    <name evidence="1" type="ORF">V757_08300</name>
</gene>
<dbReference type="Proteomes" id="UP000018766">
    <property type="component" value="Unassembled WGS sequence"/>
</dbReference>
<proteinExistence type="predicted"/>
<sequence>MRVKFIIGGLILALGAIYPLASKVHGDKTQSRLENEIAEVNQYIQNTLNIKDFSFTYKKTESDIFSTHYIWSVNYQGKNIDLVEQDIEHGPLPFSRLKQGLLAPVSYSSELKLIRNSNTEPFFNAFQQENPIVINYRYGYDKKIKGTATIAPLSINDTEKKFKLTSEQHELSFNTNRELTDSSVSLNFSGMSLSSLDKENPFSLIISPGTISSQSHATKEGKLYLSNTDLDGMQLKFDEIDVAYKKLKSHSNMNDDGKQISVQLQDEYQEIAINDVPFGQLTTNIGYNRLDSAATKQLFSQLAQILKENFILALKNPSEMGNSEDIFAKNALRLGASSLALFNQKPEINYGPIRIRNKGGEASITADVGMILPELNKTVTEDVVFSMLSKINLDIQVEPSTLSQLLFDSFTLSAKINHLNLPTKDDKTELDAITHDIEKALLEAKLAEKKGNALSFTIQAEAPNGKSIKEVETINFNGTSLPLTELLLDLNTKAEKATTLLEQTNIEQRLTLLSSKFIKDEDIPDETSDEKQ</sequence>
<accession>V8G0K9</accession>
<dbReference type="OrthoDB" id="5444681at2"/>
<dbReference type="InterPro" id="IPR010352">
    <property type="entry name" value="DUF945"/>
</dbReference>
<evidence type="ECO:0000313" key="2">
    <source>
        <dbReference type="Proteomes" id="UP000018766"/>
    </source>
</evidence>
<comment type="caution">
    <text evidence="1">The sequence shown here is derived from an EMBL/GenBank/DDBJ whole genome shotgun (WGS) entry which is preliminary data.</text>
</comment>
<name>V8G0K9_9BURK</name>
<protein>
    <recommendedName>
        <fullName evidence="3">GTP-binding protein</fullName>
    </recommendedName>
</protein>
<evidence type="ECO:0000313" key="1">
    <source>
        <dbReference type="EMBL" id="ETD70044.1"/>
    </source>
</evidence>
<keyword evidence="2" id="KW-1185">Reference proteome</keyword>
<dbReference type="Pfam" id="PF06097">
    <property type="entry name" value="DUF945"/>
    <property type="match status" value="1"/>
</dbReference>
<dbReference type="AlphaFoldDB" id="V8G0K9"/>
<dbReference type="EMBL" id="AYSV01000091">
    <property type="protein sequence ID" value="ETD70044.1"/>
    <property type="molecule type" value="Genomic_DNA"/>
</dbReference>
<dbReference type="RefSeq" id="WP_023951623.1">
    <property type="nucleotide sequence ID" value="NZ_AYSV01000091.1"/>
</dbReference>